<gene>
    <name evidence="1" type="ORF">SAMN06265355_112244</name>
</gene>
<organism evidence="1 2">
    <name type="scientific">Actinomadura mexicana</name>
    <dbReference type="NCBI Taxonomy" id="134959"/>
    <lineage>
        <taxon>Bacteria</taxon>
        <taxon>Bacillati</taxon>
        <taxon>Actinomycetota</taxon>
        <taxon>Actinomycetes</taxon>
        <taxon>Streptosporangiales</taxon>
        <taxon>Thermomonosporaceae</taxon>
        <taxon>Actinomadura</taxon>
    </lineage>
</organism>
<dbReference type="OrthoDB" id="9877772at2"/>
<reference evidence="2" key="1">
    <citation type="submission" date="2017-06" db="EMBL/GenBank/DDBJ databases">
        <authorList>
            <person name="Varghese N."/>
            <person name="Submissions S."/>
        </authorList>
    </citation>
    <scope>NUCLEOTIDE SEQUENCE [LARGE SCALE GENOMIC DNA]</scope>
    <source>
        <strain evidence="2">DSM 44485</strain>
    </source>
</reference>
<name>A0A239CKL3_9ACTN</name>
<sequence>MPHNLPLSGDPRAAAEQALHLAADVSGPVRLSFTGVLDDVFDGVHHQGLTVTVDPGTSVDKVVADLREEAQNPRR</sequence>
<keyword evidence="2" id="KW-1185">Reference proteome</keyword>
<evidence type="ECO:0000313" key="2">
    <source>
        <dbReference type="Proteomes" id="UP000198420"/>
    </source>
</evidence>
<dbReference type="EMBL" id="FZNP01000012">
    <property type="protein sequence ID" value="SNS20211.1"/>
    <property type="molecule type" value="Genomic_DNA"/>
</dbReference>
<proteinExistence type="predicted"/>
<dbReference type="RefSeq" id="WP_089314974.1">
    <property type="nucleotide sequence ID" value="NZ_FZNP01000012.1"/>
</dbReference>
<evidence type="ECO:0000313" key="1">
    <source>
        <dbReference type="EMBL" id="SNS20211.1"/>
    </source>
</evidence>
<accession>A0A239CKL3</accession>
<protein>
    <submittedName>
        <fullName evidence="1">Uncharacterized protein</fullName>
    </submittedName>
</protein>
<dbReference type="Proteomes" id="UP000198420">
    <property type="component" value="Unassembled WGS sequence"/>
</dbReference>
<dbReference type="AlphaFoldDB" id="A0A239CKL3"/>